<protein>
    <recommendedName>
        <fullName evidence="4">Secreted protein</fullName>
    </recommendedName>
</protein>
<organism evidence="2 3">
    <name type="scientific">Puccinia striiformis</name>
    <dbReference type="NCBI Taxonomy" id="27350"/>
    <lineage>
        <taxon>Eukaryota</taxon>
        <taxon>Fungi</taxon>
        <taxon>Dikarya</taxon>
        <taxon>Basidiomycota</taxon>
        <taxon>Pucciniomycotina</taxon>
        <taxon>Pucciniomycetes</taxon>
        <taxon>Pucciniales</taxon>
        <taxon>Pucciniaceae</taxon>
        <taxon>Puccinia</taxon>
    </lineage>
</organism>
<feature type="chain" id="PRO_5015585813" description="Secreted protein" evidence="1">
    <location>
        <begin position="23"/>
        <end position="118"/>
    </location>
</feature>
<proteinExistence type="predicted"/>
<keyword evidence="1" id="KW-0732">Signal</keyword>
<reference evidence="2" key="1">
    <citation type="submission" date="2017-12" db="EMBL/GenBank/DDBJ databases">
        <title>Gene loss provides genomic basis for host adaptation in cereal stripe rust fungi.</title>
        <authorList>
            <person name="Xia C."/>
        </authorList>
    </citation>
    <scope>NUCLEOTIDE SEQUENCE [LARGE SCALE GENOMIC DNA]</scope>
    <source>
        <strain evidence="2">93-210</strain>
    </source>
</reference>
<evidence type="ECO:0000256" key="1">
    <source>
        <dbReference type="SAM" id="SignalP"/>
    </source>
</evidence>
<dbReference type="VEuPathDB" id="FungiDB:PSTT_05541"/>
<feature type="signal peptide" evidence="1">
    <location>
        <begin position="1"/>
        <end position="22"/>
    </location>
</feature>
<feature type="non-terminal residue" evidence="2">
    <location>
        <position position="1"/>
    </location>
</feature>
<evidence type="ECO:0008006" key="4">
    <source>
        <dbReference type="Google" id="ProtNLM"/>
    </source>
</evidence>
<comment type="caution">
    <text evidence="2">The sequence shown here is derived from an EMBL/GenBank/DDBJ whole genome shotgun (WGS) entry which is preliminary data.</text>
</comment>
<dbReference type="EMBL" id="PKSL01000041">
    <property type="protein sequence ID" value="POW11100.1"/>
    <property type="molecule type" value="Genomic_DNA"/>
</dbReference>
<dbReference type="AlphaFoldDB" id="A0A2S4VNY9"/>
<evidence type="ECO:0000313" key="2">
    <source>
        <dbReference type="EMBL" id="POW11100.1"/>
    </source>
</evidence>
<keyword evidence="3" id="KW-1185">Reference proteome</keyword>
<dbReference type="Proteomes" id="UP000239156">
    <property type="component" value="Unassembled WGS sequence"/>
</dbReference>
<sequence length="118" mass="13014">PSMHFTTLLPAFLIMLIEGHSAFQFNDLFPCPSAYPSSFCSRKATEDELAQTKFSRFLQPPNWFENKYSCLSGVPAHGALAYTETCCKNDAFGKQKSDFGITEVDLVEGGKCTIGMNA</sequence>
<accession>A0A2S4VNY9</accession>
<evidence type="ECO:0000313" key="3">
    <source>
        <dbReference type="Proteomes" id="UP000239156"/>
    </source>
</evidence>
<gene>
    <name evidence="2" type="ORF">PSTT_05541</name>
</gene>
<dbReference type="VEuPathDB" id="FungiDB:PSHT_14841"/>
<name>A0A2S4VNY9_9BASI</name>